<name>A0A0V0QWE3_PSEPJ</name>
<evidence type="ECO:0000313" key="2">
    <source>
        <dbReference type="EMBL" id="KRX06336.1"/>
    </source>
</evidence>
<comment type="caution">
    <text evidence="2">The sequence shown here is derived from an EMBL/GenBank/DDBJ whole genome shotgun (WGS) entry which is preliminary data.</text>
</comment>
<gene>
    <name evidence="2" type="ORF">PPERSA_04949</name>
</gene>
<dbReference type="InterPro" id="IPR032075">
    <property type="entry name" value="PI-PLC-C1"/>
</dbReference>
<organism evidence="2 3">
    <name type="scientific">Pseudocohnilembus persalinus</name>
    <name type="common">Ciliate</name>
    <dbReference type="NCBI Taxonomy" id="266149"/>
    <lineage>
        <taxon>Eukaryota</taxon>
        <taxon>Sar</taxon>
        <taxon>Alveolata</taxon>
        <taxon>Ciliophora</taxon>
        <taxon>Intramacronucleata</taxon>
        <taxon>Oligohymenophorea</taxon>
        <taxon>Scuticociliatia</taxon>
        <taxon>Philasterida</taxon>
        <taxon>Pseudocohnilembidae</taxon>
        <taxon>Pseudocohnilembus</taxon>
    </lineage>
</organism>
<dbReference type="InterPro" id="IPR017946">
    <property type="entry name" value="PLC-like_Pdiesterase_TIM-brl"/>
</dbReference>
<reference evidence="2 3" key="1">
    <citation type="journal article" date="2015" name="Sci. Rep.">
        <title>Genome of the facultative scuticociliatosis pathogen Pseudocohnilembus persalinus provides insight into its virulence through horizontal gene transfer.</title>
        <authorList>
            <person name="Xiong J."/>
            <person name="Wang G."/>
            <person name="Cheng J."/>
            <person name="Tian M."/>
            <person name="Pan X."/>
            <person name="Warren A."/>
            <person name="Jiang C."/>
            <person name="Yuan D."/>
            <person name="Miao W."/>
        </authorList>
    </citation>
    <scope>NUCLEOTIDE SEQUENCE [LARGE SCALE GENOMIC DNA]</scope>
    <source>
        <strain evidence="2">36N120E</strain>
    </source>
</reference>
<keyword evidence="3" id="KW-1185">Reference proteome</keyword>
<dbReference type="GO" id="GO:0008081">
    <property type="term" value="F:phosphoric diester hydrolase activity"/>
    <property type="evidence" value="ECO:0007669"/>
    <property type="project" value="InterPro"/>
</dbReference>
<sequence length="413" mass="49011">MQQKIHPSQDISLAQNKKAYINQNNYYNKATRDIDIEPSLNQDKKFQKTNTNSTGSTDDSGGETYDIEKNDFEKQKQKDENHQENAQFVTQNAPYYLLPLKNFTRFPQYENYYEFMKNQNLSRIQTKCSHNSYDIENYYEQLTFDNKKPYQGGVLMLEFDIYPKININSTIQQKYKMGLAHTKDDKEEKPLINALQEVNEYLQDNPQSLPIFITLNIKEWLLDLIESPKVFFDSIEFEFLEIFSQNQIFTPKQILQGEKNLYDAIIKFGQPKVSQMLGKIVIIIDPAQSNLKNQKEFQEIIDYYTNDLSDKLMFATLDSDLIQNGDYINIKDFMETNNKYNQIFVNLKGDYTFQDKKEKYFKTFDILNEAKELNFISRLYNLNQIDQYILFRDMGMNFLCTDHIFDYPPYVAY</sequence>
<feature type="compositionally biased region" description="Low complexity" evidence="1">
    <location>
        <begin position="49"/>
        <end position="59"/>
    </location>
</feature>
<proteinExistence type="predicted"/>
<dbReference type="Pfam" id="PF16670">
    <property type="entry name" value="PI-PLC-C1"/>
    <property type="match status" value="1"/>
</dbReference>
<dbReference type="AlphaFoldDB" id="A0A0V0QWE3"/>
<dbReference type="Proteomes" id="UP000054937">
    <property type="component" value="Unassembled WGS sequence"/>
</dbReference>
<dbReference type="OrthoDB" id="368960at2759"/>
<dbReference type="EMBL" id="LDAU01000096">
    <property type="protein sequence ID" value="KRX06336.1"/>
    <property type="molecule type" value="Genomic_DNA"/>
</dbReference>
<protein>
    <submittedName>
        <fullName evidence="2">PLC-like phosphodiesterase, TIM beta/alpha-barrel domain</fullName>
    </submittedName>
</protein>
<feature type="region of interest" description="Disordered" evidence="1">
    <location>
        <begin position="32"/>
        <end position="66"/>
    </location>
</feature>
<accession>A0A0V0QWE3</accession>
<dbReference type="InParanoid" id="A0A0V0QWE3"/>
<evidence type="ECO:0000313" key="3">
    <source>
        <dbReference type="Proteomes" id="UP000054937"/>
    </source>
</evidence>
<evidence type="ECO:0000256" key="1">
    <source>
        <dbReference type="SAM" id="MobiDB-lite"/>
    </source>
</evidence>
<dbReference type="GO" id="GO:0006629">
    <property type="term" value="P:lipid metabolic process"/>
    <property type="evidence" value="ECO:0007669"/>
    <property type="project" value="InterPro"/>
</dbReference>
<dbReference type="Gene3D" id="3.20.20.190">
    <property type="entry name" value="Phosphatidylinositol (PI) phosphodiesterase"/>
    <property type="match status" value="1"/>
</dbReference>
<dbReference type="SUPFAM" id="SSF51695">
    <property type="entry name" value="PLC-like phosphodiesterases"/>
    <property type="match status" value="1"/>
</dbReference>